<gene>
    <name evidence="2" type="ORF">N0F65_000956</name>
</gene>
<comment type="caution">
    <text evidence="2">The sequence shown here is derived from an EMBL/GenBank/DDBJ whole genome shotgun (WGS) entry which is preliminary data.</text>
</comment>
<sequence length="135" mass="14778">MEHGQTGDAHIEHLKAILDVYGLDIGMMKFMVSNNCSTNLSAVAVEAEHRRYRLCKPSVQPRSLPANGERPDTADAASSPQERRGAGPAHPPTCHSLKYYEVVIDVPDARSLPPQPGRYFVCARGGRGFSTWCCP</sequence>
<reference evidence="2" key="2">
    <citation type="journal article" date="2023" name="Microbiol Resour">
        <title>Decontamination and Annotation of the Draft Genome Sequence of the Oomycete Lagenidium giganteum ARSEF 373.</title>
        <authorList>
            <person name="Morgan W.R."/>
            <person name="Tartar A."/>
        </authorList>
    </citation>
    <scope>NUCLEOTIDE SEQUENCE</scope>
    <source>
        <strain evidence="2">ARSEF 373</strain>
    </source>
</reference>
<name>A0AAV2YXQ9_9STRA</name>
<dbReference type="EMBL" id="DAKRPA010000096">
    <property type="protein sequence ID" value="DAZ98800.1"/>
    <property type="molecule type" value="Genomic_DNA"/>
</dbReference>
<reference evidence="2" key="1">
    <citation type="submission" date="2022-11" db="EMBL/GenBank/DDBJ databases">
        <authorList>
            <person name="Morgan W.R."/>
            <person name="Tartar A."/>
        </authorList>
    </citation>
    <scope>NUCLEOTIDE SEQUENCE</scope>
    <source>
        <strain evidence="2">ARSEF 373</strain>
    </source>
</reference>
<evidence type="ECO:0000313" key="2">
    <source>
        <dbReference type="EMBL" id="DAZ98800.1"/>
    </source>
</evidence>
<evidence type="ECO:0000256" key="1">
    <source>
        <dbReference type="SAM" id="MobiDB-lite"/>
    </source>
</evidence>
<protein>
    <submittedName>
        <fullName evidence="2">Uncharacterized protein</fullName>
    </submittedName>
</protein>
<evidence type="ECO:0000313" key="3">
    <source>
        <dbReference type="Proteomes" id="UP001146120"/>
    </source>
</evidence>
<dbReference type="AlphaFoldDB" id="A0AAV2YXQ9"/>
<accession>A0AAV2YXQ9</accession>
<dbReference type="Proteomes" id="UP001146120">
    <property type="component" value="Unassembled WGS sequence"/>
</dbReference>
<feature type="region of interest" description="Disordered" evidence="1">
    <location>
        <begin position="58"/>
        <end position="92"/>
    </location>
</feature>
<organism evidence="2 3">
    <name type="scientific">Lagenidium giganteum</name>
    <dbReference type="NCBI Taxonomy" id="4803"/>
    <lineage>
        <taxon>Eukaryota</taxon>
        <taxon>Sar</taxon>
        <taxon>Stramenopiles</taxon>
        <taxon>Oomycota</taxon>
        <taxon>Peronosporomycetes</taxon>
        <taxon>Pythiales</taxon>
        <taxon>Pythiaceae</taxon>
    </lineage>
</organism>
<keyword evidence="3" id="KW-1185">Reference proteome</keyword>
<proteinExistence type="predicted"/>